<dbReference type="PANTHER" id="PTHR33383:SF1">
    <property type="entry name" value="MEMBRANE PROTEIN INSERTION EFFICIENCY FACTOR-RELATED"/>
    <property type="match status" value="1"/>
</dbReference>
<dbReference type="InterPro" id="IPR002696">
    <property type="entry name" value="Membr_insert_effic_factor_YidD"/>
</dbReference>
<comment type="caution">
    <text evidence="1">The sequence shown here is derived from an EMBL/GenBank/DDBJ whole genome shotgun (WGS) entry which is preliminary data.</text>
</comment>
<dbReference type="SMART" id="SM01234">
    <property type="entry name" value="Haemolytic"/>
    <property type="match status" value="1"/>
</dbReference>
<dbReference type="AlphaFoldDB" id="A0A835QBH5"/>
<dbReference type="Pfam" id="PF01809">
    <property type="entry name" value="YidD"/>
    <property type="match status" value="1"/>
</dbReference>
<evidence type="ECO:0008006" key="3">
    <source>
        <dbReference type="Google" id="ProtNLM"/>
    </source>
</evidence>
<dbReference type="Proteomes" id="UP000639772">
    <property type="component" value="Chromosome 9"/>
</dbReference>
<sequence>MVSPVLSFPSVILPDGFNSPKIHGGEREIVGFSFRMPCTMARRRYLRSRLHVRSNTSKEESTKETSRDGEVSDLGVKVALSMLRFYRGEISPLLPSTCRYIPTCSVYSMEAYKRYGVVKGTILTAWRLCRCNPFGGHGFDPPRWFGEEKSL</sequence>
<organism evidence="1 2">
    <name type="scientific">Vanilla planifolia</name>
    <name type="common">Vanilla</name>
    <dbReference type="NCBI Taxonomy" id="51239"/>
    <lineage>
        <taxon>Eukaryota</taxon>
        <taxon>Viridiplantae</taxon>
        <taxon>Streptophyta</taxon>
        <taxon>Embryophyta</taxon>
        <taxon>Tracheophyta</taxon>
        <taxon>Spermatophyta</taxon>
        <taxon>Magnoliopsida</taxon>
        <taxon>Liliopsida</taxon>
        <taxon>Asparagales</taxon>
        <taxon>Orchidaceae</taxon>
        <taxon>Vanilloideae</taxon>
        <taxon>Vanilleae</taxon>
        <taxon>Vanilla</taxon>
    </lineage>
</organism>
<dbReference type="HAMAP" id="MF_00386">
    <property type="entry name" value="UPF0161_YidD"/>
    <property type="match status" value="1"/>
</dbReference>
<accession>A0A835QBH5</accession>
<dbReference type="EMBL" id="JADCNM010000009">
    <property type="protein sequence ID" value="KAG0469324.1"/>
    <property type="molecule type" value="Genomic_DNA"/>
</dbReference>
<evidence type="ECO:0000313" key="1">
    <source>
        <dbReference type="EMBL" id="KAG0469324.1"/>
    </source>
</evidence>
<name>A0A835QBH5_VANPL</name>
<dbReference type="OrthoDB" id="1798at2759"/>
<reference evidence="1 2" key="1">
    <citation type="journal article" date="2020" name="Nat. Food">
        <title>A phased Vanilla planifolia genome enables genetic improvement of flavour and production.</title>
        <authorList>
            <person name="Hasing T."/>
            <person name="Tang H."/>
            <person name="Brym M."/>
            <person name="Khazi F."/>
            <person name="Huang T."/>
            <person name="Chambers A.H."/>
        </authorList>
    </citation>
    <scope>NUCLEOTIDE SEQUENCE [LARGE SCALE GENOMIC DNA]</scope>
    <source>
        <tissue evidence="1">Leaf</tissue>
    </source>
</reference>
<proteinExistence type="inferred from homology"/>
<dbReference type="NCBIfam" id="TIGR00278">
    <property type="entry name" value="membrane protein insertion efficiency factor YidD"/>
    <property type="match status" value="1"/>
</dbReference>
<gene>
    <name evidence="1" type="ORF">HPP92_018652</name>
</gene>
<evidence type="ECO:0000313" key="2">
    <source>
        <dbReference type="Proteomes" id="UP000639772"/>
    </source>
</evidence>
<protein>
    <recommendedName>
        <fullName evidence="3">Membrane protein insertion efficiency factor</fullName>
    </recommendedName>
</protein>
<dbReference type="PANTHER" id="PTHR33383">
    <property type="entry name" value="MEMBRANE PROTEIN INSERTION EFFICIENCY FACTOR-RELATED"/>
    <property type="match status" value="1"/>
</dbReference>